<keyword evidence="3" id="KW-1185">Reference proteome</keyword>
<gene>
    <name evidence="2" type="primary">Dper\GL26768</name>
    <name evidence="2" type="ORF">Dper_GL26768</name>
</gene>
<reference evidence="2 3" key="1">
    <citation type="journal article" date="2007" name="Nature">
        <title>Evolution of genes and genomes on the Drosophila phylogeny.</title>
        <authorList>
            <consortium name="Drosophila 12 Genomes Consortium"/>
            <person name="Clark A.G."/>
            <person name="Eisen M.B."/>
            <person name="Smith D.R."/>
            <person name="Bergman C.M."/>
            <person name="Oliver B."/>
            <person name="Markow T.A."/>
            <person name="Kaufman T.C."/>
            <person name="Kellis M."/>
            <person name="Gelbart W."/>
            <person name="Iyer V.N."/>
            <person name="Pollard D.A."/>
            <person name="Sackton T.B."/>
            <person name="Larracuente A.M."/>
            <person name="Singh N.D."/>
            <person name="Abad J.P."/>
            <person name="Abt D.N."/>
            <person name="Adryan B."/>
            <person name="Aguade M."/>
            <person name="Akashi H."/>
            <person name="Anderson W.W."/>
            <person name="Aquadro C.F."/>
            <person name="Ardell D.H."/>
            <person name="Arguello R."/>
            <person name="Artieri C.G."/>
            <person name="Barbash D.A."/>
            <person name="Barker D."/>
            <person name="Barsanti P."/>
            <person name="Batterham P."/>
            <person name="Batzoglou S."/>
            <person name="Begun D."/>
            <person name="Bhutkar A."/>
            <person name="Blanco E."/>
            <person name="Bosak S.A."/>
            <person name="Bradley R.K."/>
            <person name="Brand A.D."/>
            <person name="Brent M.R."/>
            <person name="Brooks A.N."/>
            <person name="Brown R.H."/>
            <person name="Butlin R.K."/>
            <person name="Caggese C."/>
            <person name="Calvi B.R."/>
            <person name="Bernardo de Carvalho A."/>
            <person name="Caspi A."/>
            <person name="Castrezana S."/>
            <person name="Celniker S.E."/>
            <person name="Chang J.L."/>
            <person name="Chapple C."/>
            <person name="Chatterji S."/>
            <person name="Chinwalla A."/>
            <person name="Civetta A."/>
            <person name="Clifton S.W."/>
            <person name="Comeron J.M."/>
            <person name="Costello J.C."/>
            <person name="Coyne J.A."/>
            <person name="Daub J."/>
            <person name="David R.G."/>
            <person name="Delcher A.L."/>
            <person name="Delehaunty K."/>
            <person name="Do C.B."/>
            <person name="Ebling H."/>
            <person name="Edwards K."/>
            <person name="Eickbush T."/>
            <person name="Evans J.D."/>
            <person name="Filipski A."/>
            <person name="Findeiss S."/>
            <person name="Freyhult E."/>
            <person name="Fulton L."/>
            <person name="Fulton R."/>
            <person name="Garcia A.C."/>
            <person name="Gardiner A."/>
            <person name="Garfield D.A."/>
            <person name="Garvin B.E."/>
            <person name="Gibson G."/>
            <person name="Gilbert D."/>
            <person name="Gnerre S."/>
            <person name="Godfrey J."/>
            <person name="Good R."/>
            <person name="Gotea V."/>
            <person name="Gravely B."/>
            <person name="Greenberg A.J."/>
            <person name="Griffiths-Jones S."/>
            <person name="Gross S."/>
            <person name="Guigo R."/>
            <person name="Gustafson E.A."/>
            <person name="Haerty W."/>
            <person name="Hahn M.W."/>
            <person name="Halligan D.L."/>
            <person name="Halpern A.L."/>
            <person name="Halter G.M."/>
            <person name="Han M.V."/>
            <person name="Heger A."/>
            <person name="Hillier L."/>
            <person name="Hinrichs A.S."/>
            <person name="Holmes I."/>
            <person name="Hoskins R.A."/>
            <person name="Hubisz M.J."/>
            <person name="Hultmark D."/>
            <person name="Huntley M.A."/>
            <person name="Jaffe D.B."/>
            <person name="Jagadeeshan S."/>
            <person name="Jeck W.R."/>
            <person name="Johnson J."/>
            <person name="Jones C.D."/>
            <person name="Jordan W.C."/>
            <person name="Karpen G.H."/>
            <person name="Kataoka E."/>
            <person name="Keightley P.D."/>
            <person name="Kheradpour P."/>
            <person name="Kirkness E.F."/>
            <person name="Koerich L.B."/>
            <person name="Kristiansen K."/>
            <person name="Kudrna D."/>
            <person name="Kulathinal R.J."/>
            <person name="Kumar S."/>
            <person name="Kwok R."/>
            <person name="Lander E."/>
            <person name="Langley C.H."/>
            <person name="Lapoint R."/>
            <person name="Lazzaro B.P."/>
            <person name="Lee S.J."/>
            <person name="Levesque L."/>
            <person name="Li R."/>
            <person name="Lin C.F."/>
            <person name="Lin M.F."/>
            <person name="Lindblad-Toh K."/>
            <person name="Llopart A."/>
            <person name="Long M."/>
            <person name="Low L."/>
            <person name="Lozovsky E."/>
            <person name="Lu J."/>
            <person name="Luo M."/>
            <person name="Machado C.A."/>
            <person name="Makalowski W."/>
            <person name="Marzo M."/>
            <person name="Matsuda M."/>
            <person name="Matzkin L."/>
            <person name="McAllister B."/>
            <person name="McBride C.S."/>
            <person name="McKernan B."/>
            <person name="McKernan K."/>
            <person name="Mendez-Lago M."/>
            <person name="Minx P."/>
            <person name="Mollenhauer M.U."/>
            <person name="Montooth K."/>
            <person name="Mount S.M."/>
            <person name="Mu X."/>
            <person name="Myers E."/>
            <person name="Negre B."/>
            <person name="Newfeld S."/>
            <person name="Nielsen R."/>
            <person name="Noor M.A."/>
            <person name="O'Grady P."/>
            <person name="Pachter L."/>
            <person name="Papaceit M."/>
            <person name="Parisi M.J."/>
            <person name="Parisi M."/>
            <person name="Parts L."/>
            <person name="Pedersen J.S."/>
            <person name="Pesole G."/>
            <person name="Phillippy A.M."/>
            <person name="Ponting C.P."/>
            <person name="Pop M."/>
            <person name="Porcelli D."/>
            <person name="Powell J.R."/>
            <person name="Prohaska S."/>
            <person name="Pruitt K."/>
            <person name="Puig M."/>
            <person name="Quesneville H."/>
            <person name="Ram K.R."/>
            <person name="Rand D."/>
            <person name="Rasmussen M.D."/>
            <person name="Reed L.K."/>
            <person name="Reenan R."/>
            <person name="Reily A."/>
            <person name="Remington K.A."/>
            <person name="Rieger T.T."/>
            <person name="Ritchie M.G."/>
            <person name="Robin C."/>
            <person name="Rogers Y.H."/>
            <person name="Rohde C."/>
            <person name="Rozas J."/>
            <person name="Rubenfield M.J."/>
            <person name="Ruiz A."/>
            <person name="Russo S."/>
            <person name="Salzberg S.L."/>
            <person name="Sanchez-Gracia A."/>
            <person name="Saranga D.J."/>
            <person name="Sato H."/>
            <person name="Schaeffer S.W."/>
            <person name="Schatz M.C."/>
            <person name="Schlenke T."/>
            <person name="Schwartz R."/>
            <person name="Segarra C."/>
            <person name="Singh R.S."/>
            <person name="Sirot L."/>
            <person name="Sirota M."/>
            <person name="Sisneros N.B."/>
            <person name="Smith C.D."/>
            <person name="Smith T.F."/>
            <person name="Spieth J."/>
            <person name="Stage D.E."/>
            <person name="Stark A."/>
            <person name="Stephan W."/>
            <person name="Strausberg R.L."/>
            <person name="Strempel S."/>
            <person name="Sturgill D."/>
            <person name="Sutton G."/>
            <person name="Sutton G.G."/>
            <person name="Tao W."/>
            <person name="Teichmann S."/>
            <person name="Tobari Y.N."/>
            <person name="Tomimura Y."/>
            <person name="Tsolas J.M."/>
            <person name="Valente V.L."/>
            <person name="Venter E."/>
            <person name="Venter J.C."/>
            <person name="Vicario S."/>
            <person name="Vieira F.G."/>
            <person name="Vilella A.J."/>
            <person name="Villasante A."/>
            <person name="Walenz B."/>
            <person name="Wang J."/>
            <person name="Wasserman M."/>
            <person name="Watts T."/>
            <person name="Wilson D."/>
            <person name="Wilson R.K."/>
            <person name="Wing R.A."/>
            <person name="Wolfner M.F."/>
            <person name="Wong A."/>
            <person name="Wong G.K."/>
            <person name="Wu C.I."/>
            <person name="Wu G."/>
            <person name="Yamamoto D."/>
            <person name="Yang H.P."/>
            <person name="Yang S.P."/>
            <person name="Yorke J.A."/>
            <person name="Yoshida K."/>
            <person name="Zdobnov E."/>
            <person name="Zhang P."/>
            <person name="Zhang Y."/>
            <person name="Zimin A.V."/>
            <person name="Baldwin J."/>
            <person name="Abdouelleil A."/>
            <person name="Abdulkadir J."/>
            <person name="Abebe A."/>
            <person name="Abera B."/>
            <person name="Abreu J."/>
            <person name="Acer S.C."/>
            <person name="Aftuck L."/>
            <person name="Alexander A."/>
            <person name="An P."/>
            <person name="Anderson E."/>
            <person name="Anderson S."/>
            <person name="Arachi H."/>
            <person name="Azer M."/>
            <person name="Bachantsang P."/>
            <person name="Barry A."/>
            <person name="Bayul T."/>
            <person name="Berlin A."/>
            <person name="Bessette D."/>
            <person name="Bloom T."/>
            <person name="Blye J."/>
            <person name="Boguslavskiy L."/>
            <person name="Bonnet C."/>
            <person name="Boukhgalter B."/>
            <person name="Bourzgui I."/>
            <person name="Brown A."/>
            <person name="Cahill P."/>
            <person name="Channer S."/>
            <person name="Cheshatsang Y."/>
            <person name="Chuda L."/>
            <person name="Citroen M."/>
            <person name="Collymore A."/>
            <person name="Cooke P."/>
            <person name="Costello M."/>
            <person name="D'Aco K."/>
            <person name="Daza R."/>
            <person name="De Haan G."/>
            <person name="DeGray S."/>
            <person name="DeMaso C."/>
            <person name="Dhargay N."/>
            <person name="Dooley K."/>
            <person name="Dooley E."/>
            <person name="Doricent M."/>
            <person name="Dorje P."/>
            <person name="Dorjee K."/>
            <person name="Dupes A."/>
            <person name="Elong R."/>
            <person name="Falk J."/>
            <person name="Farina A."/>
            <person name="Faro S."/>
            <person name="Ferguson D."/>
            <person name="Fisher S."/>
            <person name="Foley C.D."/>
            <person name="Franke A."/>
            <person name="Friedrich D."/>
            <person name="Gadbois L."/>
            <person name="Gearin G."/>
            <person name="Gearin C.R."/>
            <person name="Giannoukos G."/>
            <person name="Goode T."/>
            <person name="Graham J."/>
            <person name="Grandbois E."/>
            <person name="Grewal S."/>
            <person name="Gyaltsen K."/>
            <person name="Hafez N."/>
            <person name="Hagos B."/>
            <person name="Hall J."/>
            <person name="Henson C."/>
            <person name="Hollinger A."/>
            <person name="Honan T."/>
            <person name="Huard M.D."/>
            <person name="Hughes L."/>
            <person name="Hurhula B."/>
            <person name="Husby M.E."/>
            <person name="Kamat A."/>
            <person name="Kanga B."/>
            <person name="Kashin S."/>
            <person name="Khazanovich D."/>
            <person name="Kisner P."/>
            <person name="Lance K."/>
            <person name="Lara M."/>
            <person name="Lee W."/>
            <person name="Lennon N."/>
            <person name="Letendre F."/>
            <person name="LeVine R."/>
            <person name="Lipovsky A."/>
            <person name="Liu X."/>
            <person name="Liu J."/>
            <person name="Liu S."/>
            <person name="Lokyitsang T."/>
            <person name="Lokyitsang Y."/>
            <person name="Lubonja R."/>
            <person name="Lui A."/>
            <person name="MacDonald P."/>
            <person name="Magnisalis V."/>
            <person name="Maru K."/>
            <person name="Matthews C."/>
            <person name="McCusker W."/>
            <person name="McDonough S."/>
            <person name="Mehta T."/>
            <person name="Meldrim J."/>
            <person name="Meneus L."/>
            <person name="Mihai O."/>
            <person name="Mihalev A."/>
            <person name="Mihova T."/>
            <person name="Mittelman R."/>
            <person name="Mlenga V."/>
            <person name="Montmayeur A."/>
            <person name="Mulrain L."/>
            <person name="Navidi A."/>
            <person name="Naylor J."/>
            <person name="Negash T."/>
            <person name="Nguyen T."/>
            <person name="Nguyen N."/>
            <person name="Nicol R."/>
            <person name="Norbu C."/>
            <person name="Norbu N."/>
            <person name="Novod N."/>
            <person name="O'Neill B."/>
            <person name="Osman S."/>
            <person name="Markiewicz E."/>
            <person name="Oyono O.L."/>
            <person name="Patti C."/>
            <person name="Phunkhang P."/>
            <person name="Pierre F."/>
            <person name="Priest M."/>
            <person name="Raghuraman S."/>
            <person name="Rege F."/>
            <person name="Reyes R."/>
            <person name="Rise C."/>
            <person name="Rogov P."/>
            <person name="Ross K."/>
            <person name="Ryan E."/>
            <person name="Settipalli S."/>
            <person name="Shea T."/>
            <person name="Sherpa N."/>
            <person name="Shi L."/>
            <person name="Shih D."/>
            <person name="Sparrow T."/>
            <person name="Spaulding J."/>
            <person name="Stalker J."/>
            <person name="Stange-Thomann N."/>
            <person name="Stavropoulos S."/>
            <person name="Stone C."/>
            <person name="Strader C."/>
            <person name="Tesfaye S."/>
            <person name="Thomson T."/>
            <person name="Thoulutsang Y."/>
            <person name="Thoulutsang D."/>
            <person name="Topham K."/>
            <person name="Topping I."/>
            <person name="Tsamla T."/>
            <person name="Vassiliev H."/>
            <person name="Vo A."/>
            <person name="Wangchuk T."/>
            <person name="Wangdi T."/>
            <person name="Weiand M."/>
            <person name="Wilkinson J."/>
            <person name="Wilson A."/>
            <person name="Yadav S."/>
            <person name="Young G."/>
            <person name="Yu Q."/>
            <person name="Zembek L."/>
            <person name="Zhong D."/>
            <person name="Zimmer A."/>
            <person name="Zwirko Z."/>
            <person name="Jaffe D.B."/>
            <person name="Alvarez P."/>
            <person name="Brockman W."/>
            <person name="Butler J."/>
            <person name="Chin C."/>
            <person name="Gnerre S."/>
            <person name="Grabherr M."/>
            <person name="Kleber M."/>
            <person name="Mauceli E."/>
            <person name="MacCallum I."/>
        </authorList>
    </citation>
    <scope>NUCLEOTIDE SEQUENCE [LARGE SCALE GENOMIC DNA]</scope>
    <source>
        <strain evidence="3">MSH-3 / Tucson 14011-0111.49</strain>
    </source>
</reference>
<protein>
    <submittedName>
        <fullName evidence="2">GL26768</fullName>
    </submittedName>
</protein>
<evidence type="ECO:0000256" key="1">
    <source>
        <dbReference type="SAM" id="MobiDB-lite"/>
    </source>
</evidence>
<accession>B4H2L8</accession>
<dbReference type="Proteomes" id="UP000008744">
    <property type="component" value="Unassembled WGS sequence"/>
</dbReference>
<feature type="compositionally biased region" description="Basic and acidic residues" evidence="1">
    <location>
        <begin position="51"/>
        <end position="79"/>
    </location>
</feature>
<dbReference type="EMBL" id="CH479204">
    <property type="protein sequence ID" value="EDW30585.1"/>
    <property type="molecule type" value="Genomic_DNA"/>
</dbReference>
<feature type="region of interest" description="Disordered" evidence="1">
    <location>
        <begin position="38"/>
        <end position="87"/>
    </location>
</feature>
<name>B4H2L8_DROPE</name>
<organism evidence="3">
    <name type="scientific">Drosophila persimilis</name>
    <name type="common">Fruit fly</name>
    <dbReference type="NCBI Taxonomy" id="7234"/>
    <lineage>
        <taxon>Eukaryota</taxon>
        <taxon>Metazoa</taxon>
        <taxon>Ecdysozoa</taxon>
        <taxon>Arthropoda</taxon>
        <taxon>Hexapoda</taxon>
        <taxon>Insecta</taxon>
        <taxon>Pterygota</taxon>
        <taxon>Neoptera</taxon>
        <taxon>Endopterygota</taxon>
        <taxon>Diptera</taxon>
        <taxon>Brachycera</taxon>
        <taxon>Muscomorpha</taxon>
        <taxon>Ephydroidea</taxon>
        <taxon>Drosophilidae</taxon>
        <taxon>Drosophila</taxon>
        <taxon>Sophophora</taxon>
    </lineage>
</organism>
<evidence type="ECO:0000313" key="2">
    <source>
        <dbReference type="EMBL" id="EDW30585.1"/>
    </source>
</evidence>
<sequence>MDEENIDVDGVVETFDGITTIKLFIKKNELTKVLKMPKPRSEVSDNSDNFETAKESSRSEVSDNSDHLETAKESLHDAVDLQEPFNK</sequence>
<proteinExistence type="predicted"/>
<dbReference type="AlphaFoldDB" id="B4H2L8"/>
<dbReference type="OMA" id="LQEPFNK"/>
<evidence type="ECO:0000313" key="3">
    <source>
        <dbReference type="Proteomes" id="UP000008744"/>
    </source>
</evidence>
<dbReference type="HOGENOM" id="CLU_2485719_0_0_1"/>